<dbReference type="GeneID" id="92958197"/>
<feature type="transmembrane region" description="Helical" evidence="9">
    <location>
        <begin position="32"/>
        <end position="54"/>
    </location>
</feature>
<dbReference type="InterPro" id="IPR035906">
    <property type="entry name" value="MetI-like_sf"/>
</dbReference>
<dbReference type="PROSITE" id="PS50928">
    <property type="entry name" value="ABC_TM1"/>
    <property type="match status" value="1"/>
</dbReference>
<comment type="similarity">
    <text evidence="9">Belongs to the binding-protein-dependent transport system permease family.</text>
</comment>
<dbReference type="Pfam" id="PF00528">
    <property type="entry name" value="BPD_transp_1"/>
    <property type="match status" value="1"/>
</dbReference>
<keyword evidence="5" id="KW-0571">Peptide transport</keyword>
<proteinExistence type="inferred from homology"/>
<keyword evidence="2 9" id="KW-0813">Transport</keyword>
<dbReference type="GO" id="GO:0055085">
    <property type="term" value="P:transmembrane transport"/>
    <property type="evidence" value="ECO:0007669"/>
    <property type="project" value="InterPro"/>
</dbReference>
<keyword evidence="4 9" id="KW-0812">Transmembrane</keyword>
<evidence type="ECO:0000256" key="3">
    <source>
        <dbReference type="ARBA" id="ARBA00022475"/>
    </source>
</evidence>
<organism evidence="10 11">
    <name type="scientific">Bradyrhizobium pachyrhizi</name>
    <dbReference type="NCBI Taxonomy" id="280333"/>
    <lineage>
        <taxon>Bacteria</taxon>
        <taxon>Pseudomonadati</taxon>
        <taxon>Pseudomonadota</taxon>
        <taxon>Alphaproteobacteria</taxon>
        <taxon>Hyphomicrobiales</taxon>
        <taxon>Nitrobacteraceae</taxon>
        <taxon>Bradyrhizobium</taxon>
    </lineage>
</organism>
<dbReference type="GO" id="GO:0015833">
    <property type="term" value="P:peptide transport"/>
    <property type="evidence" value="ECO:0007669"/>
    <property type="project" value="UniProtKB-KW"/>
</dbReference>
<sequence length="297" mass="31654">MATINFDSELRRAGANATGGWGRFAFLAQRHVLGTVGLVIMLLFVLTAIFANVISRYDPLSVDSAHRLAAPSALHWFGTDSFGRDVWSRIIHGARISLAVGIGSTTLGATLGVIVGLASGYLSGWVDLVFQRVTDILQSLPLLVLALVMTAALGPSLPNVILAIAIPLIPTVARVIRANTLALREQPFVEAAKSIGMSEMRIALRHVLPNTIAPLIVLATAQLGSTILTEASLSFLGLGIPEPYPSWGRMLSESAAEYVRTAPWLVIFPGIAISLAVFGTNLFGDALRDILDPRQRG</sequence>
<evidence type="ECO:0000256" key="6">
    <source>
        <dbReference type="ARBA" id="ARBA00022927"/>
    </source>
</evidence>
<dbReference type="AlphaFoldDB" id="A0A0R3BQV4"/>
<evidence type="ECO:0000256" key="8">
    <source>
        <dbReference type="ARBA" id="ARBA00023136"/>
    </source>
</evidence>
<keyword evidence="7 9" id="KW-1133">Transmembrane helix</keyword>
<dbReference type="RefSeq" id="WP_016848340.1">
    <property type="nucleotide sequence ID" value="NZ_CP121667.1"/>
</dbReference>
<dbReference type="Gene3D" id="1.10.3720.10">
    <property type="entry name" value="MetI-like"/>
    <property type="match status" value="1"/>
</dbReference>
<name>A0A0R3BQV4_9BRAD</name>
<keyword evidence="3" id="KW-1003">Cell membrane</keyword>
<comment type="caution">
    <text evidence="10">The sequence shown here is derived from an EMBL/GenBank/DDBJ whole genome shotgun (WGS) entry which is preliminary data.</text>
</comment>
<dbReference type="CDD" id="cd06261">
    <property type="entry name" value="TM_PBP2"/>
    <property type="match status" value="1"/>
</dbReference>
<feature type="transmembrane region" description="Helical" evidence="9">
    <location>
        <begin position="207"/>
        <end position="228"/>
    </location>
</feature>
<gene>
    <name evidence="10" type="ORF">GPL21_12320</name>
</gene>
<evidence type="ECO:0000256" key="4">
    <source>
        <dbReference type="ARBA" id="ARBA00022692"/>
    </source>
</evidence>
<dbReference type="InterPro" id="IPR050366">
    <property type="entry name" value="BP-dependent_transpt_permease"/>
</dbReference>
<feature type="transmembrane region" description="Helical" evidence="9">
    <location>
        <begin position="98"/>
        <end position="122"/>
    </location>
</feature>
<dbReference type="SUPFAM" id="SSF161098">
    <property type="entry name" value="MetI-like"/>
    <property type="match status" value="1"/>
</dbReference>
<dbReference type="GO" id="GO:0005886">
    <property type="term" value="C:plasma membrane"/>
    <property type="evidence" value="ECO:0007669"/>
    <property type="project" value="UniProtKB-SubCell"/>
</dbReference>
<reference evidence="10 11" key="1">
    <citation type="submission" date="2019-12" db="EMBL/GenBank/DDBJ databases">
        <title>Draft genome sequences Bradyrhizobium cajani AMBPC1010, Bradyrhizobium pachyrhizi AMBPC1040 and Bradyrhizobium yuanmingense ALSPC3051, three plant growth promoting strains isolated from nodules of Cajanus cajan L. in Dominican Republic.</title>
        <authorList>
            <person name="Flores-Felix J.D."/>
            <person name="Araujo J."/>
            <person name="Diaz-Alcantara C."/>
            <person name="Gonzalez-Andres F."/>
            <person name="Velazquez E."/>
        </authorList>
    </citation>
    <scope>NUCLEOTIDE SEQUENCE [LARGE SCALE GENOMIC DNA]</scope>
    <source>
        <strain evidence="10 11">1040</strain>
    </source>
</reference>
<comment type="subcellular location">
    <subcellularLocation>
        <location evidence="1 9">Cell membrane</location>
        <topology evidence="1 9">Multi-pass membrane protein</topology>
    </subcellularLocation>
</comment>
<feature type="transmembrane region" description="Helical" evidence="9">
    <location>
        <begin position="262"/>
        <end position="284"/>
    </location>
</feature>
<dbReference type="PANTHER" id="PTHR43386:SF1">
    <property type="entry name" value="D,D-DIPEPTIDE TRANSPORT SYSTEM PERMEASE PROTEIN DDPC-RELATED"/>
    <property type="match status" value="1"/>
</dbReference>
<evidence type="ECO:0000313" key="10">
    <source>
        <dbReference type="EMBL" id="MVT65892.1"/>
    </source>
</evidence>
<dbReference type="Pfam" id="PF12911">
    <property type="entry name" value="OppC_N"/>
    <property type="match status" value="1"/>
</dbReference>
<keyword evidence="11" id="KW-1185">Reference proteome</keyword>
<evidence type="ECO:0000256" key="9">
    <source>
        <dbReference type="RuleBase" id="RU363032"/>
    </source>
</evidence>
<evidence type="ECO:0000313" key="11">
    <source>
        <dbReference type="Proteomes" id="UP000436468"/>
    </source>
</evidence>
<dbReference type="GO" id="GO:0015031">
    <property type="term" value="P:protein transport"/>
    <property type="evidence" value="ECO:0007669"/>
    <property type="project" value="UniProtKB-KW"/>
</dbReference>
<evidence type="ECO:0000256" key="2">
    <source>
        <dbReference type="ARBA" id="ARBA00022448"/>
    </source>
</evidence>
<evidence type="ECO:0000256" key="1">
    <source>
        <dbReference type="ARBA" id="ARBA00004651"/>
    </source>
</evidence>
<dbReference type="PANTHER" id="PTHR43386">
    <property type="entry name" value="OLIGOPEPTIDE TRANSPORT SYSTEM PERMEASE PROTEIN APPC"/>
    <property type="match status" value="1"/>
</dbReference>
<dbReference type="InterPro" id="IPR025966">
    <property type="entry name" value="OppC_N"/>
</dbReference>
<dbReference type="Proteomes" id="UP000436468">
    <property type="component" value="Unassembled WGS sequence"/>
</dbReference>
<dbReference type="EMBL" id="WQNF01000007">
    <property type="protein sequence ID" value="MVT65892.1"/>
    <property type="molecule type" value="Genomic_DNA"/>
</dbReference>
<evidence type="ECO:0000256" key="7">
    <source>
        <dbReference type="ARBA" id="ARBA00022989"/>
    </source>
</evidence>
<protein>
    <submittedName>
        <fullName evidence="10">ABC transporter permease subunit</fullName>
    </submittedName>
</protein>
<keyword evidence="8 9" id="KW-0472">Membrane</keyword>
<evidence type="ECO:0000256" key="5">
    <source>
        <dbReference type="ARBA" id="ARBA00022856"/>
    </source>
</evidence>
<keyword evidence="6" id="KW-0653">Protein transport</keyword>
<dbReference type="InterPro" id="IPR000515">
    <property type="entry name" value="MetI-like"/>
</dbReference>
<feature type="transmembrane region" description="Helical" evidence="9">
    <location>
        <begin position="142"/>
        <end position="169"/>
    </location>
</feature>
<accession>A0A0R3BQV4</accession>